<dbReference type="AlphaFoldDB" id="A0A1M7AEH6"/>
<dbReference type="RefSeq" id="WP_072853725.1">
    <property type="nucleotide sequence ID" value="NZ_FRAH01000106.1"/>
</dbReference>
<dbReference type="EMBL" id="FRAH01000106">
    <property type="protein sequence ID" value="SHL41090.1"/>
    <property type="molecule type" value="Genomic_DNA"/>
</dbReference>
<name>A0A1M7AEH6_9FIRM</name>
<dbReference type="Pfam" id="PF20131">
    <property type="entry name" value="MC3"/>
    <property type="match status" value="1"/>
</dbReference>
<dbReference type="Proteomes" id="UP000183975">
    <property type="component" value="Unassembled WGS sequence"/>
</dbReference>
<protein>
    <submittedName>
        <fullName evidence="1">Uncharacterized protein</fullName>
    </submittedName>
</protein>
<proteinExistence type="predicted"/>
<sequence length="164" mass="18600">MRNFDMDVRYVQNPAIGAALLWRFTCGYYANKNQPVPFPLLFVILPIVLRQDLCTIIKSTQKASGLPKVSEKLFSEKLNDSIYYVNNTAIQMRELTLDSFNIAVEANLVSLSTETATVFPLLTTMHKYVPKGDCRNMITAAEKLGGWCSELTLLEIGKWLKVRF</sequence>
<accession>A0A1M7AEH6</accession>
<keyword evidence="2" id="KW-1185">Reference proteome</keyword>
<evidence type="ECO:0000313" key="1">
    <source>
        <dbReference type="EMBL" id="SHL41090.1"/>
    </source>
</evidence>
<dbReference type="OrthoDB" id="6957938at2"/>
<dbReference type="InterPro" id="IPR045390">
    <property type="entry name" value="ABC-3C_MC3"/>
</dbReference>
<organism evidence="1 2">
    <name type="scientific">Anaerotignum lactatifermentans DSM 14214</name>
    <dbReference type="NCBI Taxonomy" id="1121323"/>
    <lineage>
        <taxon>Bacteria</taxon>
        <taxon>Bacillati</taxon>
        <taxon>Bacillota</taxon>
        <taxon>Clostridia</taxon>
        <taxon>Lachnospirales</taxon>
        <taxon>Anaerotignaceae</taxon>
        <taxon>Anaerotignum</taxon>
    </lineage>
</organism>
<gene>
    <name evidence="1" type="ORF">SAMN02745138_03388</name>
</gene>
<evidence type="ECO:0000313" key="2">
    <source>
        <dbReference type="Proteomes" id="UP000183975"/>
    </source>
</evidence>
<reference evidence="1 2" key="1">
    <citation type="submission" date="2016-11" db="EMBL/GenBank/DDBJ databases">
        <authorList>
            <person name="Jaros S."/>
            <person name="Januszkiewicz K."/>
            <person name="Wedrychowicz H."/>
        </authorList>
    </citation>
    <scope>NUCLEOTIDE SEQUENCE [LARGE SCALE GENOMIC DNA]</scope>
    <source>
        <strain evidence="1 2">DSM 14214</strain>
    </source>
</reference>